<dbReference type="STRING" id="6185.A0A095AJ58"/>
<dbReference type="AlphaFoldDB" id="A0A095AJ58"/>
<accession>A0A095AJ58</accession>
<reference evidence="2" key="1">
    <citation type="journal article" date="2012" name="Nat. Genet.">
        <title>Whole-genome sequence of Schistosoma haematobium.</title>
        <authorList>
            <person name="Young N.D."/>
            <person name="Jex A.R."/>
            <person name="Li B."/>
            <person name="Liu S."/>
            <person name="Yang L."/>
            <person name="Xiong Z."/>
            <person name="Li Y."/>
            <person name="Cantacessi C."/>
            <person name="Hall R.S."/>
            <person name="Xu X."/>
            <person name="Chen F."/>
            <person name="Wu X."/>
            <person name="Zerlotini A."/>
            <person name="Oliveira G."/>
            <person name="Hofmann A."/>
            <person name="Zhang G."/>
            <person name="Fang X."/>
            <person name="Kang Y."/>
            <person name="Campbell B.E."/>
            <person name="Loukas A."/>
            <person name="Ranganathan S."/>
            <person name="Rollinson D."/>
            <person name="Rinaldi G."/>
            <person name="Brindley P.J."/>
            <person name="Yang H."/>
            <person name="Wang J."/>
            <person name="Wang J."/>
            <person name="Gasser R.B."/>
        </authorList>
    </citation>
    <scope>NUCLEOTIDE SEQUENCE [LARGE SCALE GENOMIC DNA]</scope>
</reference>
<dbReference type="EMBL" id="KL250586">
    <property type="protein sequence ID" value="KGB34081.1"/>
    <property type="molecule type" value="Genomic_DNA"/>
</dbReference>
<sequence length="182" mass="19728">MNIGQSFPPDGFQPESLRSDPLTRQHNNQSRESNSNYILKNINNYEQEEKLANNINGPLYADSSAVTSVMGDRQSHVPNQSLLPSTGLHARTSFTNATGVTGLSGIAGIAAAAANQQGKPLNLAALTLAAQSVAAKKRAGARAQAANTRPERTLFCLTLRNSLRKVCIKIGEWKYPLHKRFD</sequence>
<evidence type="ECO:0000256" key="1">
    <source>
        <dbReference type="SAM" id="MobiDB-lite"/>
    </source>
</evidence>
<name>A0A095AJ58_SCHHA</name>
<evidence type="ECO:0000313" key="2">
    <source>
        <dbReference type="EMBL" id="KGB34081.1"/>
    </source>
</evidence>
<organism evidence="2">
    <name type="scientific">Schistosoma haematobium</name>
    <name type="common">Blood fluke</name>
    <dbReference type="NCBI Taxonomy" id="6185"/>
    <lineage>
        <taxon>Eukaryota</taxon>
        <taxon>Metazoa</taxon>
        <taxon>Spiralia</taxon>
        <taxon>Lophotrochozoa</taxon>
        <taxon>Platyhelminthes</taxon>
        <taxon>Trematoda</taxon>
        <taxon>Digenea</taxon>
        <taxon>Strigeidida</taxon>
        <taxon>Schistosomatoidea</taxon>
        <taxon>Schistosomatidae</taxon>
        <taxon>Schistosoma</taxon>
    </lineage>
</organism>
<proteinExistence type="predicted"/>
<protein>
    <submittedName>
        <fullName evidence="2">Uncharacterized protein</fullName>
    </submittedName>
</protein>
<feature type="compositionally biased region" description="Polar residues" evidence="1">
    <location>
        <begin position="24"/>
        <end position="36"/>
    </location>
</feature>
<gene>
    <name evidence="2" type="ORF">MS3_02264</name>
</gene>
<feature type="region of interest" description="Disordered" evidence="1">
    <location>
        <begin position="1"/>
        <end position="36"/>
    </location>
</feature>